<evidence type="ECO:0000256" key="6">
    <source>
        <dbReference type="ARBA" id="ARBA00037368"/>
    </source>
</evidence>
<name>A0A1H0SL11_9BACT</name>
<dbReference type="PANTHER" id="PTHR21064:SF1">
    <property type="entry name" value="HYDROXYLYSINE KINASE"/>
    <property type="match status" value="1"/>
</dbReference>
<organism evidence="10 11">
    <name type="scientific">Desulforhopalus singaporensis</name>
    <dbReference type="NCBI Taxonomy" id="91360"/>
    <lineage>
        <taxon>Bacteria</taxon>
        <taxon>Pseudomonadati</taxon>
        <taxon>Thermodesulfobacteriota</taxon>
        <taxon>Desulfobulbia</taxon>
        <taxon>Desulfobulbales</taxon>
        <taxon>Desulfocapsaceae</taxon>
        <taxon>Desulforhopalus</taxon>
    </lineage>
</organism>
<dbReference type="EC" id="2.7.1.81" evidence="7"/>
<dbReference type="EMBL" id="FNJI01000019">
    <property type="protein sequence ID" value="SDP42522.1"/>
    <property type="molecule type" value="Genomic_DNA"/>
</dbReference>
<evidence type="ECO:0000256" key="1">
    <source>
        <dbReference type="ARBA" id="ARBA00004496"/>
    </source>
</evidence>
<comment type="function">
    <text evidence="6">Catalyzes the GTP-dependent phosphorylation of 5-hydroxy-L-lysine.</text>
</comment>
<dbReference type="InterPro" id="IPR011009">
    <property type="entry name" value="Kinase-like_dom_sf"/>
</dbReference>
<dbReference type="InterPro" id="IPR002575">
    <property type="entry name" value="Aminoglycoside_PTrfase"/>
</dbReference>
<evidence type="ECO:0000256" key="4">
    <source>
        <dbReference type="ARBA" id="ARBA00022777"/>
    </source>
</evidence>
<keyword evidence="4 10" id="KW-0418">Kinase</keyword>
<dbReference type="InterPro" id="IPR050249">
    <property type="entry name" value="Pseudomonas-type_ThrB"/>
</dbReference>
<evidence type="ECO:0000256" key="7">
    <source>
        <dbReference type="ARBA" id="ARBA00038873"/>
    </source>
</evidence>
<evidence type="ECO:0000313" key="10">
    <source>
        <dbReference type="EMBL" id="SDP42522.1"/>
    </source>
</evidence>
<evidence type="ECO:0000313" key="11">
    <source>
        <dbReference type="Proteomes" id="UP000199073"/>
    </source>
</evidence>
<protein>
    <recommendedName>
        <fullName evidence="8">Hydroxylysine kinase</fullName>
        <ecNumber evidence="7">2.7.1.81</ecNumber>
    </recommendedName>
</protein>
<feature type="domain" description="Aminoglycoside phosphotransferase" evidence="9">
    <location>
        <begin position="32"/>
        <end position="262"/>
    </location>
</feature>
<proteinExistence type="predicted"/>
<dbReference type="GO" id="GO:0005737">
    <property type="term" value="C:cytoplasm"/>
    <property type="evidence" value="ECO:0007669"/>
    <property type="project" value="UniProtKB-SubCell"/>
</dbReference>
<dbReference type="SUPFAM" id="SSF56112">
    <property type="entry name" value="Protein kinase-like (PK-like)"/>
    <property type="match status" value="1"/>
</dbReference>
<dbReference type="AlphaFoldDB" id="A0A1H0SL11"/>
<accession>A0A1H0SL11</accession>
<gene>
    <name evidence="10" type="ORF">SAMN05660330_02740</name>
</gene>
<dbReference type="Gene3D" id="3.90.1200.10">
    <property type="match status" value="1"/>
</dbReference>
<comment type="subcellular location">
    <subcellularLocation>
        <location evidence="1">Cytoplasm</location>
    </subcellularLocation>
</comment>
<keyword evidence="2" id="KW-0963">Cytoplasm</keyword>
<dbReference type="OrthoDB" id="156345at2"/>
<evidence type="ECO:0000256" key="3">
    <source>
        <dbReference type="ARBA" id="ARBA00022679"/>
    </source>
</evidence>
<dbReference type="GO" id="GO:0047992">
    <property type="term" value="F:hydroxylysine kinase activity"/>
    <property type="evidence" value="ECO:0007669"/>
    <property type="project" value="UniProtKB-EC"/>
</dbReference>
<reference evidence="10 11" key="1">
    <citation type="submission" date="2016-10" db="EMBL/GenBank/DDBJ databases">
        <authorList>
            <person name="de Groot N.N."/>
        </authorList>
    </citation>
    <scope>NUCLEOTIDE SEQUENCE [LARGE SCALE GENOMIC DNA]</scope>
    <source>
        <strain evidence="10 11">DSM 12130</strain>
    </source>
</reference>
<evidence type="ECO:0000259" key="9">
    <source>
        <dbReference type="Pfam" id="PF01636"/>
    </source>
</evidence>
<dbReference type="Proteomes" id="UP000199073">
    <property type="component" value="Unassembled WGS sequence"/>
</dbReference>
<evidence type="ECO:0000256" key="5">
    <source>
        <dbReference type="ARBA" id="ARBA00036820"/>
    </source>
</evidence>
<sequence>MVFTASTPEITAIRACEILSEYWGIKGRVQFLTSERDQNILVATDGGSRYILKVSHPDEDRMVSNLQTTALLHIMSGDPHLPVPQIIPTLKGEAEFFISLPDGQESMVRLMSFLEGSHVQIADVSPEMAEHIGYTAGRLDIALSDCEHPAGNHDFLWDTRKLVELSSFLDCIEDEEKRSLTGHFVDVLCTDILPRLASLPQQLIHNDLNLGNMLFTDNSVSGIIDFGDMLRAQRVIDPANACAYLAVNADDPFRLSRTMAYKYIEANPLTSEEKEILPYLIIGRCLVTILVTNWRASIHPHQAGRILRHEPNAYALVKNLESFQHNLSDFFWENHNV</sequence>
<keyword evidence="11" id="KW-1185">Reference proteome</keyword>
<dbReference type="PANTHER" id="PTHR21064">
    <property type="entry name" value="AMINOGLYCOSIDE PHOSPHOTRANSFERASE DOMAIN-CONTAINING PROTEIN-RELATED"/>
    <property type="match status" value="1"/>
</dbReference>
<dbReference type="STRING" id="91360.SAMN05660330_02740"/>
<evidence type="ECO:0000256" key="2">
    <source>
        <dbReference type="ARBA" id="ARBA00022490"/>
    </source>
</evidence>
<comment type="catalytic activity">
    <reaction evidence="5">
        <text>(5R)-5-hydroxy-L-lysine + GTP = (5R)-5-phosphooxy-L-lysine + GDP + H(+)</text>
        <dbReference type="Rhea" id="RHEA:19049"/>
        <dbReference type="ChEBI" id="CHEBI:15378"/>
        <dbReference type="ChEBI" id="CHEBI:37565"/>
        <dbReference type="ChEBI" id="CHEBI:57882"/>
        <dbReference type="ChEBI" id="CHEBI:58189"/>
        <dbReference type="ChEBI" id="CHEBI:58357"/>
        <dbReference type="EC" id="2.7.1.81"/>
    </reaction>
</comment>
<keyword evidence="3" id="KW-0808">Transferase</keyword>
<evidence type="ECO:0000256" key="8">
    <source>
        <dbReference type="ARBA" id="ARBA00040505"/>
    </source>
</evidence>
<dbReference type="Pfam" id="PF01636">
    <property type="entry name" value="APH"/>
    <property type="match status" value="1"/>
</dbReference>
<dbReference type="RefSeq" id="WP_092223765.1">
    <property type="nucleotide sequence ID" value="NZ_FNJI01000019.1"/>
</dbReference>